<proteinExistence type="predicted"/>
<keyword evidence="1" id="KW-0175">Coiled coil</keyword>
<feature type="transmembrane region" description="Helical" evidence="2">
    <location>
        <begin position="94"/>
        <end position="115"/>
    </location>
</feature>
<comment type="caution">
    <text evidence="4">The sequence shown here is derived from an EMBL/GenBank/DDBJ whole genome shotgun (WGS) entry which is preliminary data.</text>
</comment>
<dbReference type="PANTHER" id="PTHR37461:SF1">
    <property type="entry name" value="ANTI-SIGMA-K FACTOR RSKA"/>
    <property type="match status" value="1"/>
</dbReference>
<organism evidence="4 5">
    <name type="scientific">Pricia mediterranea</name>
    <dbReference type="NCBI Taxonomy" id="3076079"/>
    <lineage>
        <taxon>Bacteria</taxon>
        <taxon>Pseudomonadati</taxon>
        <taxon>Bacteroidota</taxon>
        <taxon>Flavobacteriia</taxon>
        <taxon>Flavobacteriales</taxon>
        <taxon>Flavobacteriaceae</taxon>
        <taxon>Pricia</taxon>
    </lineage>
</organism>
<evidence type="ECO:0000256" key="2">
    <source>
        <dbReference type="SAM" id="Phobius"/>
    </source>
</evidence>
<dbReference type="InterPro" id="IPR051474">
    <property type="entry name" value="Anti-sigma-K/W_factor"/>
</dbReference>
<dbReference type="Pfam" id="PF10099">
    <property type="entry name" value="RskA_C"/>
    <property type="match status" value="1"/>
</dbReference>
<reference evidence="4 5" key="1">
    <citation type="submission" date="2023-09" db="EMBL/GenBank/DDBJ databases">
        <title>Novel taxa isolated from Blanes Bay.</title>
        <authorList>
            <person name="Rey-Velasco X."/>
            <person name="Lucena T."/>
        </authorList>
    </citation>
    <scope>NUCLEOTIDE SEQUENCE [LARGE SCALE GENOMIC DNA]</scope>
    <source>
        <strain evidence="4 5">S334</strain>
    </source>
</reference>
<dbReference type="InterPro" id="IPR018764">
    <property type="entry name" value="RskA_C"/>
</dbReference>
<name>A0ABU3L907_9FLAO</name>
<keyword evidence="5" id="KW-1185">Reference proteome</keyword>
<evidence type="ECO:0000313" key="4">
    <source>
        <dbReference type="EMBL" id="MDT7830234.1"/>
    </source>
</evidence>
<sequence>MEIKEYIASGVLELYVAGLLSEEENVEVYQLALEHPEIKREILAIEAAILELTKTVAPNYSERKGFEDVQARIGDTGKTETQVVQLPKERKSNLSAYIGWAAALLFGAGLVWFYVQNDQLKSEIQTVKGQYEVLEQQIFEARNSLANTETLLEELRDKNVSVIPLGGQEVSPDAYAKAYWNKEQNKVLIDAQGLPEPPEDMVYQVWSLKMDPLTPTSVGLLEDFAADENKVFTLNNPNESEAFGITLEPAGGSEAPTMEQLYTLGAVSSS</sequence>
<gene>
    <name evidence="4" type="ORF">RQM65_16315</name>
</gene>
<keyword evidence="2" id="KW-0812">Transmembrane</keyword>
<dbReference type="RefSeq" id="WP_314016483.1">
    <property type="nucleotide sequence ID" value="NZ_JAVTTP010000001.1"/>
</dbReference>
<protein>
    <submittedName>
        <fullName evidence="4">Anti-sigma factor</fullName>
    </submittedName>
</protein>
<evidence type="ECO:0000259" key="3">
    <source>
        <dbReference type="Pfam" id="PF10099"/>
    </source>
</evidence>
<keyword evidence="2" id="KW-1133">Transmembrane helix</keyword>
<dbReference type="Proteomes" id="UP001250656">
    <property type="component" value="Unassembled WGS sequence"/>
</dbReference>
<dbReference type="PANTHER" id="PTHR37461">
    <property type="entry name" value="ANTI-SIGMA-K FACTOR RSKA"/>
    <property type="match status" value="1"/>
</dbReference>
<dbReference type="EMBL" id="JAVTTP010000001">
    <property type="protein sequence ID" value="MDT7830234.1"/>
    <property type="molecule type" value="Genomic_DNA"/>
</dbReference>
<feature type="coiled-coil region" evidence="1">
    <location>
        <begin position="117"/>
        <end position="158"/>
    </location>
</feature>
<feature type="domain" description="Anti-sigma K factor RskA C-terminal" evidence="3">
    <location>
        <begin position="101"/>
        <end position="257"/>
    </location>
</feature>
<keyword evidence="2" id="KW-0472">Membrane</keyword>
<evidence type="ECO:0000256" key="1">
    <source>
        <dbReference type="SAM" id="Coils"/>
    </source>
</evidence>
<evidence type="ECO:0000313" key="5">
    <source>
        <dbReference type="Proteomes" id="UP001250656"/>
    </source>
</evidence>
<accession>A0ABU3L907</accession>